<evidence type="ECO:0000256" key="2">
    <source>
        <dbReference type="ARBA" id="ARBA00022692"/>
    </source>
</evidence>
<sequence length="326" mass="34371">MNRETSRATAVSSRAATGGEVRPQAGQSWATLGFLSILWGGSFFFYKVLAPSLPPLTLVFGRVGFAAVALLAVLAVGRREFPLGASKIGWFLVLGAFNCAIPFSLYAWSERFVTSGVAATLNATTPIFTGIAMHLSSRDDRLTRRKIIGIACAFCGVAVLIGRDLLSGLSLSVLPGELACLGATTSYAIGAVLTRKLRGVAPLQLTTGQLAGAALVIFPLALLHDGFSAWRGLGAETWAAWLGIALLSTALAYLIFFRILTVHGANQAVLVTFLVPVSALAMGALLLGETLKWNTLAGAVLISCGLAVIDGRLLRRLWRREAPCPS</sequence>
<feature type="transmembrane region" description="Helical" evidence="5">
    <location>
        <begin position="147"/>
        <end position="166"/>
    </location>
</feature>
<reference evidence="7 8" key="1">
    <citation type="submission" date="2021-03" db="EMBL/GenBank/DDBJ databases">
        <title>The complete genome sequence of Acetobacter sacchari TBRC 11175.</title>
        <authorList>
            <person name="Charoenyingcharoen P."/>
            <person name="Yukphan P."/>
        </authorList>
    </citation>
    <scope>NUCLEOTIDE SEQUENCE [LARGE SCALE GENOMIC DNA]</scope>
    <source>
        <strain evidence="7 8">TBRC 11175</strain>
    </source>
</reference>
<feature type="transmembrane region" description="Helical" evidence="5">
    <location>
        <begin position="88"/>
        <end position="108"/>
    </location>
</feature>
<protein>
    <submittedName>
        <fullName evidence="7">DMT family transporter</fullName>
    </submittedName>
</protein>
<feature type="transmembrane region" description="Helical" evidence="5">
    <location>
        <begin position="55"/>
        <end position="76"/>
    </location>
</feature>
<evidence type="ECO:0000313" key="8">
    <source>
        <dbReference type="Proteomes" id="UP000664771"/>
    </source>
</evidence>
<dbReference type="Proteomes" id="UP000664771">
    <property type="component" value="Unassembled WGS sequence"/>
</dbReference>
<gene>
    <name evidence="7" type="ORF">J2D73_17445</name>
</gene>
<dbReference type="InterPro" id="IPR000620">
    <property type="entry name" value="EamA_dom"/>
</dbReference>
<name>A0ABS3M073_9PROT</name>
<dbReference type="Pfam" id="PF00892">
    <property type="entry name" value="EamA"/>
    <property type="match status" value="2"/>
</dbReference>
<keyword evidence="4 5" id="KW-0472">Membrane</keyword>
<feature type="domain" description="EamA" evidence="6">
    <location>
        <begin position="175"/>
        <end position="309"/>
    </location>
</feature>
<dbReference type="InterPro" id="IPR037185">
    <property type="entry name" value="EmrE-like"/>
</dbReference>
<dbReference type="PANTHER" id="PTHR32322:SF9">
    <property type="entry name" value="AMINO-ACID METABOLITE EFFLUX PUMP-RELATED"/>
    <property type="match status" value="1"/>
</dbReference>
<keyword evidence="2 5" id="KW-0812">Transmembrane</keyword>
<feature type="domain" description="EamA" evidence="6">
    <location>
        <begin position="30"/>
        <end position="161"/>
    </location>
</feature>
<feature type="transmembrane region" description="Helical" evidence="5">
    <location>
        <begin position="114"/>
        <end position="135"/>
    </location>
</feature>
<keyword evidence="8" id="KW-1185">Reference proteome</keyword>
<feature type="transmembrane region" description="Helical" evidence="5">
    <location>
        <begin position="29"/>
        <end position="49"/>
    </location>
</feature>
<feature type="transmembrane region" description="Helical" evidence="5">
    <location>
        <begin position="172"/>
        <end position="193"/>
    </location>
</feature>
<accession>A0ABS3M073</accession>
<feature type="transmembrane region" description="Helical" evidence="5">
    <location>
        <begin position="205"/>
        <end position="223"/>
    </location>
</feature>
<evidence type="ECO:0000313" key="7">
    <source>
        <dbReference type="EMBL" id="MBO1361573.1"/>
    </source>
</evidence>
<dbReference type="SUPFAM" id="SSF103481">
    <property type="entry name" value="Multidrug resistance efflux transporter EmrE"/>
    <property type="match status" value="2"/>
</dbReference>
<proteinExistence type="predicted"/>
<evidence type="ECO:0000256" key="4">
    <source>
        <dbReference type="ARBA" id="ARBA00023136"/>
    </source>
</evidence>
<comment type="caution">
    <text evidence="7">The sequence shown here is derived from an EMBL/GenBank/DDBJ whole genome shotgun (WGS) entry which is preliminary data.</text>
</comment>
<dbReference type="EMBL" id="JAFVMF010000025">
    <property type="protein sequence ID" value="MBO1361573.1"/>
    <property type="molecule type" value="Genomic_DNA"/>
</dbReference>
<organism evidence="7 8">
    <name type="scientific">Acetobacter sacchari</name>
    <dbReference type="NCBI Taxonomy" id="2661687"/>
    <lineage>
        <taxon>Bacteria</taxon>
        <taxon>Pseudomonadati</taxon>
        <taxon>Pseudomonadota</taxon>
        <taxon>Alphaproteobacteria</taxon>
        <taxon>Acetobacterales</taxon>
        <taxon>Acetobacteraceae</taxon>
        <taxon>Acetobacter</taxon>
    </lineage>
</organism>
<evidence type="ECO:0000259" key="6">
    <source>
        <dbReference type="Pfam" id="PF00892"/>
    </source>
</evidence>
<feature type="transmembrane region" description="Helical" evidence="5">
    <location>
        <begin position="268"/>
        <end position="287"/>
    </location>
</feature>
<evidence type="ECO:0000256" key="1">
    <source>
        <dbReference type="ARBA" id="ARBA00004141"/>
    </source>
</evidence>
<dbReference type="RefSeq" id="WP_207883432.1">
    <property type="nucleotide sequence ID" value="NZ_JAFVMF010000025.1"/>
</dbReference>
<feature type="transmembrane region" description="Helical" evidence="5">
    <location>
        <begin position="293"/>
        <end position="311"/>
    </location>
</feature>
<keyword evidence="3 5" id="KW-1133">Transmembrane helix</keyword>
<dbReference type="PANTHER" id="PTHR32322">
    <property type="entry name" value="INNER MEMBRANE TRANSPORTER"/>
    <property type="match status" value="1"/>
</dbReference>
<dbReference type="InterPro" id="IPR050638">
    <property type="entry name" value="AA-Vitamin_Transporters"/>
</dbReference>
<evidence type="ECO:0000256" key="3">
    <source>
        <dbReference type="ARBA" id="ARBA00022989"/>
    </source>
</evidence>
<evidence type="ECO:0000256" key="5">
    <source>
        <dbReference type="SAM" id="Phobius"/>
    </source>
</evidence>
<feature type="transmembrane region" description="Helical" evidence="5">
    <location>
        <begin position="238"/>
        <end position="256"/>
    </location>
</feature>
<comment type="subcellular location">
    <subcellularLocation>
        <location evidence="1">Membrane</location>
        <topology evidence="1">Multi-pass membrane protein</topology>
    </subcellularLocation>
</comment>